<sequence>MHIKSIILEGFKSYAQRTEINGFDPLFNAITGLNGSGKSNILDSICFLLGISNLSQVRAANLQDLVYKNGQAGITKATVSITFDNSNKSQSPLGFETHDEITVTRQVVIGGRNKYLINGVNANNTRVQDLFCSVGLNVNNPHFLIMQGRITKVLNMKPPEILAMIEEAAGTRMYECKKISAQKTIEKKEAKLKEIQTILNEEITPTMQKLKEERSSYLEYQKLMREIEHLSRLYVAWLFVCAEESKVKSAEDLKVMQDSITQLQANMADNEHKVQELSAQIQELQKKRDQGLEETLSEVQRVDAKAQSAVDMKKQNLKDETKKRKELVKTMEEDKKMLVVKEGEVSKASEKLSALQEEGQKDSAALEAAQCHFKAVSAGLSTNEDGEEATLAGQMMTCKNDMSKADTEAKQSWDRFSNLRFDYKDPERGWDRSRVKGLLANLITVSDVSYSTGLEVVAGGKLYNVVVDTEVTGKKLLEKGELKRRYTIIPLNKISARTLNDSVVNTAKSLVGENNVHTALSLVGYEADLRKAMEYVFGSTLVCDTLDNAKRVAFDKRVMTKTVTLGGDVFDPQGTLSGGARSQSASVLSSLQELREVQDSLSATETELQNLDKELSGLKGTAERYRLLKQQLDMKTEELDILQAKLQQSSFHKQQEELEMLRRTIEECEETLCSSKEVQKKAEEKYKVLENKMKNAEAEREKELKAAQQKLNSAKTKADAFSKKLKERQQEAESLVLELEELKREQAGYEQQILAVDEAMKSIQEQIDNMSTTVAQNKESVRKAQEELTRQKEVIVAQDKEIKGKSTEANHMREKTNESQLKIKELEHNISKHRKDSQDAAAKVSRMLEEHEWISQERGLFGQPNTGYDFKVNNPKEAGQRLRKLEESKTRLERSVNKRAMNMLSQAEERYNDLMKKKRIVENDKSKILQTIEELDQKKKEALNIAWQKVNKDFGSIFSTLLPGADARLAPPEGCGALEGLEFKVALGNTWKENLTELSGGQRSLVALSLILAMLLFKPAPIYILDEVDAALDLSHTQNIGQMLRTHFTHSQFVVVSLKDGMFTNANVLFKTKFVDGVSAVSRTTQAQPDQNQTHKGQRQGPSQRPQARKTHR</sequence>
<dbReference type="GO" id="GO:0000280">
    <property type="term" value="P:nuclear division"/>
    <property type="evidence" value="ECO:0007669"/>
    <property type="project" value="UniProtKB-ARBA"/>
</dbReference>
<dbReference type="FunFam" id="3.40.50.300:FF:000385">
    <property type="entry name" value="Structural maintenance of chromosomes 2"/>
    <property type="match status" value="1"/>
</dbReference>
<keyword evidence="13" id="KW-0131">Cell cycle</keyword>
<protein>
    <recommendedName>
        <fullName evidence="4">Structural maintenance of chromosomes protein 2</fullName>
    </recommendedName>
</protein>
<keyword evidence="11" id="KW-0226">DNA condensation</keyword>
<evidence type="ECO:0000256" key="12">
    <source>
        <dbReference type="ARBA" id="ARBA00023242"/>
    </source>
</evidence>
<evidence type="ECO:0000256" key="6">
    <source>
        <dbReference type="ARBA" id="ARBA00022618"/>
    </source>
</evidence>
<feature type="region of interest" description="Disordered" evidence="16">
    <location>
        <begin position="1083"/>
        <end position="1113"/>
    </location>
</feature>
<keyword evidence="5" id="KW-0158">Chromosome</keyword>
<dbReference type="Gene3D" id="1.20.1060.20">
    <property type="match status" value="1"/>
</dbReference>
<dbReference type="Proteomes" id="UP001356427">
    <property type="component" value="Unassembled WGS sequence"/>
</dbReference>
<dbReference type="GO" id="GO:0016887">
    <property type="term" value="F:ATP hydrolysis activity"/>
    <property type="evidence" value="ECO:0007669"/>
    <property type="project" value="InterPro"/>
</dbReference>
<dbReference type="AlphaFoldDB" id="A0AAN8R5D0"/>
<feature type="compositionally biased region" description="Polar residues" evidence="16">
    <location>
        <begin position="1083"/>
        <end position="1106"/>
    </location>
</feature>
<dbReference type="InterPro" id="IPR003395">
    <property type="entry name" value="RecF/RecN/SMC_N"/>
</dbReference>
<keyword evidence="7" id="KW-0547">Nucleotide-binding</keyword>
<comment type="similarity">
    <text evidence="3">Belongs to the SMC family. SMC2 subfamily.</text>
</comment>
<evidence type="ECO:0000256" key="9">
    <source>
        <dbReference type="ARBA" id="ARBA00022840"/>
    </source>
</evidence>
<gene>
    <name evidence="18" type="ORF">J4Q44_G00038250</name>
</gene>
<comment type="function">
    <text evidence="14">Central component of the condensin complex, a complex required for conversion of interphase chromatin into mitotic-like condense chromosomes. The condensin complex probably introduces positive supercoils into relaxed DNA in the presence of type I topoisomerases and converts nicked DNA into positive knotted forms in the presence of type II topoisomerases.</text>
</comment>
<reference evidence="18 19" key="1">
    <citation type="submission" date="2021-04" db="EMBL/GenBank/DDBJ databases">
        <authorList>
            <person name="De Guttry C."/>
            <person name="Zahm M."/>
            <person name="Klopp C."/>
            <person name="Cabau C."/>
            <person name="Louis A."/>
            <person name="Berthelot C."/>
            <person name="Parey E."/>
            <person name="Roest Crollius H."/>
            <person name="Montfort J."/>
            <person name="Robinson-Rechavi M."/>
            <person name="Bucao C."/>
            <person name="Bouchez O."/>
            <person name="Gislard M."/>
            <person name="Lluch J."/>
            <person name="Milhes M."/>
            <person name="Lampietro C."/>
            <person name="Lopez Roques C."/>
            <person name="Donnadieu C."/>
            <person name="Braasch I."/>
            <person name="Desvignes T."/>
            <person name="Postlethwait J."/>
            <person name="Bobe J."/>
            <person name="Wedekind C."/>
            <person name="Guiguen Y."/>
        </authorList>
    </citation>
    <scope>NUCLEOTIDE SEQUENCE [LARGE SCALE GENOMIC DNA]</scope>
    <source>
        <strain evidence="18">Cs_M1</strain>
        <tissue evidence="18">Blood</tissue>
    </source>
</reference>
<evidence type="ECO:0000256" key="3">
    <source>
        <dbReference type="ARBA" id="ARBA00005231"/>
    </source>
</evidence>
<dbReference type="InterPro" id="IPR010935">
    <property type="entry name" value="SMC_hinge"/>
</dbReference>
<accession>A0AAN8R5D0</accession>
<dbReference type="FunFam" id="3.40.50.300:FF:000278">
    <property type="entry name" value="Structural maintenance of chromosomes 2"/>
    <property type="match status" value="1"/>
</dbReference>
<keyword evidence="8" id="KW-0498">Mitosis</keyword>
<dbReference type="InterPro" id="IPR036277">
    <property type="entry name" value="SMC_hinge_sf"/>
</dbReference>
<dbReference type="GO" id="GO:0030261">
    <property type="term" value="P:chromosome condensation"/>
    <property type="evidence" value="ECO:0007669"/>
    <property type="project" value="UniProtKB-KW"/>
</dbReference>
<keyword evidence="6" id="KW-0132">Cell division</keyword>
<dbReference type="GO" id="GO:0051301">
    <property type="term" value="P:cell division"/>
    <property type="evidence" value="ECO:0007669"/>
    <property type="project" value="UniProtKB-KW"/>
</dbReference>
<dbReference type="Gene3D" id="3.40.50.300">
    <property type="entry name" value="P-loop containing nucleotide triphosphate hydrolases"/>
    <property type="match status" value="2"/>
</dbReference>
<feature type="domain" description="SMC hinge" evidence="17">
    <location>
        <begin position="433"/>
        <end position="553"/>
    </location>
</feature>
<keyword evidence="19" id="KW-1185">Reference proteome</keyword>
<dbReference type="PIRSF" id="PIRSF005719">
    <property type="entry name" value="SMC"/>
    <property type="match status" value="1"/>
</dbReference>
<dbReference type="GO" id="GO:0031981">
    <property type="term" value="C:nuclear lumen"/>
    <property type="evidence" value="ECO:0007669"/>
    <property type="project" value="UniProtKB-ARBA"/>
</dbReference>
<evidence type="ECO:0000256" key="2">
    <source>
        <dbReference type="ARBA" id="ARBA00004286"/>
    </source>
</evidence>
<evidence type="ECO:0000256" key="1">
    <source>
        <dbReference type="ARBA" id="ARBA00004123"/>
    </source>
</evidence>
<keyword evidence="9" id="KW-0067">ATP-binding</keyword>
<dbReference type="EMBL" id="JAGTTL010000003">
    <property type="protein sequence ID" value="KAK6324483.1"/>
    <property type="molecule type" value="Genomic_DNA"/>
</dbReference>
<dbReference type="GO" id="GO:0000793">
    <property type="term" value="C:condensed chromosome"/>
    <property type="evidence" value="ECO:0007669"/>
    <property type="project" value="UniProtKB-ARBA"/>
</dbReference>
<comment type="caution">
    <text evidence="18">The sequence shown here is derived from an EMBL/GenBank/DDBJ whole genome shotgun (WGS) entry which is preliminary data.</text>
</comment>
<dbReference type="Gene3D" id="3.30.70.1620">
    <property type="match status" value="1"/>
</dbReference>
<feature type="coiled-coil region" evidence="15">
    <location>
        <begin position="594"/>
        <end position="843"/>
    </location>
</feature>
<dbReference type="FunFam" id="1.20.1060.20:FF:000005">
    <property type="entry name" value="Structural maintenance of chromosomes 2"/>
    <property type="match status" value="1"/>
</dbReference>
<dbReference type="Pfam" id="PF06470">
    <property type="entry name" value="SMC_hinge"/>
    <property type="match status" value="1"/>
</dbReference>
<evidence type="ECO:0000256" key="5">
    <source>
        <dbReference type="ARBA" id="ARBA00022454"/>
    </source>
</evidence>
<dbReference type="InterPro" id="IPR027120">
    <property type="entry name" value="Smc2_ABC"/>
</dbReference>
<dbReference type="GO" id="GO:0098813">
    <property type="term" value="P:nuclear chromosome segregation"/>
    <property type="evidence" value="ECO:0007669"/>
    <property type="project" value="UniProtKB-ARBA"/>
</dbReference>
<evidence type="ECO:0000256" key="10">
    <source>
        <dbReference type="ARBA" id="ARBA00023054"/>
    </source>
</evidence>
<dbReference type="GO" id="GO:0005524">
    <property type="term" value="F:ATP binding"/>
    <property type="evidence" value="ECO:0007669"/>
    <property type="project" value="UniProtKB-KW"/>
</dbReference>
<evidence type="ECO:0000313" key="19">
    <source>
        <dbReference type="Proteomes" id="UP001356427"/>
    </source>
</evidence>
<evidence type="ECO:0000256" key="14">
    <source>
        <dbReference type="ARBA" id="ARBA00058936"/>
    </source>
</evidence>
<dbReference type="PANTHER" id="PTHR43977">
    <property type="entry name" value="STRUCTURAL MAINTENANCE OF CHROMOSOMES PROTEIN 3"/>
    <property type="match status" value="1"/>
</dbReference>
<evidence type="ECO:0000313" key="18">
    <source>
        <dbReference type="EMBL" id="KAK6324483.1"/>
    </source>
</evidence>
<evidence type="ECO:0000256" key="7">
    <source>
        <dbReference type="ARBA" id="ARBA00022741"/>
    </source>
</evidence>
<keyword evidence="12" id="KW-0539">Nucleus</keyword>
<feature type="coiled-coil region" evidence="15">
    <location>
        <begin position="897"/>
        <end position="941"/>
    </location>
</feature>
<dbReference type="CDD" id="cd03273">
    <property type="entry name" value="ABC_SMC2_euk"/>
    <property type="match status" value="1"/>
</dbReference>
<dbReference type="InterPro" id="IPR027417">
    <property type="entry name" value="P-loop_NTPase"/>
</dbReference>
<evidence type="ECO:0000256" key="11">
    <source>
        <dbReference type="ARBA" id="ARBA00023067"/>
    </source>
</evidence>
<evidence type="ECO:0000256" key="8">
    <source>
        <dbReference type="ARBA" id="ARBA00022776"/>
    </source>
</evidence>
<feature type="coiled-coil region" evidence="15">
    <location>
        <begin position="253"/>
        <end position="358"/>
    </location>
</feature>
<dbReference type="SMART" id="SM00968">
    <property type="entry name" value="SMC_hinge"/>
    <property type="match status" value="1"/>
</dbReference>
<dbReference type="InterPro" id="IPR024704">
    <property type="entry name" value="SMC"/>
</dbReference>
<proteinExistence type="inferred from homology"/>
<evidence type="ECO:0000259" key="17">
    <source>
        <dbReference type="SMART" id="SM00968"/>
    </source>
</evidence>
<keyword evidence="10 15" id="KW-0175">Coiled coil</keyword>
<organism evidence="18 19">
    <name type="scientific">Coregonus suidteri</name>
    <dbReference type="NCBI Taxonomy" id="861788"/>
    <lineage>
        <taxon>Eukaryota</taxon>
        <taxon>Metazoa</taxon>
        <taxon>Chordata</taxon>
        <taxon>Craniata</taxon>
        <taxon>Vertebrata</taxon>
        <taxon>Euteleostomi</taxon>
        <taxon>Actinopterygii</taxon>
        <taxon>Neopterygii</taxon>
        <taxon>Teleostei</taxon>
        <taxon>Protacanthopterygii</taxon>
        <taxon>Salmoniformes</taxon>
        <taxon>Salmonidae</taxon>
        <taxon>Coregoninae</taxon>
        <taxon>Coregonus</taxon>
    </lineage>
</organism>
<name>A0AAN8R5D0_9TELE</name>
<evidence type="ECO:0000256" key="13">
    <source>
        <dbReference type="ARBA" id="ARBA00023306"/>
    </source>
</evidence>
<evidence type="ECO:0000256" key="16">
    <source>
        <dbReference type="SAM" id="MobiDB-lite"/>
    </source>
</evidence>
<dbReference type="Pfam" id="PF02463">
    <property type="entry name" value="SMC_N"/>
    <property type="match status" value="2"/>
</dbReference>
<evidence type="ECO:0000256" key="4">
    <source>
        <dbReference type="ARBA" id="ARBA00018694"/>
    </source>
</evidence>
<comment type="subcellular location">
    <subcellularLocation>
        <location evidence="2">Chromosome</location>
    </subcellularLocation>
    <subcellularLocation>
        <location evidence="1">Nucleus</location>
    </subcellularLocation>
</comment>
<dbReference type="SUPFAM" id="SSF75553">
    <property type="entry name" value="Smc hinge domain"/>
    <property type="match status" value="1"/>
</dbReference>
<dbReference type="GO" id="GO:0000796">
    <property type="term" value="C:condensin complex"/>
    <property type="evidence" value="ECO:0007669"/>
    <property type="project" value="UniProtKB-ARBA"/>
</dbReference>
<dbReference type="SUPFAM" id="SSF52540">
    <property type="entry name" value="P-loop containing nucleoside triphosphate hydrolases"/>
    <property type="match status" value="1"/>
</dbReference>
<evidence type="ECO:0000256" key="15">
    <source>
        <dbReference type="SAM" id="Coils"/>
    </source>
</evidence>